<dbReference type="OrthoDB" id="1778949at2"/>
<evidence type="ECO:0000313" key="3">
    <source>
        <dbReference type="Proteomes" id="UP000035929"/>
    </source>
</evidence>
<reference evidence="2 3" key="1">
    <citation type="submission" date="2015-03" db="EMBL/GenBank/DDBJ databases">
        <title>Genome sequencing of Methylobacterium aquaticum DSM16371 type strain.</title>
        <authorList>
            <person name="Chaudhry V."/>
            <person name="Patil P.B."/>
        </authorList>
    </citation>
    <scope>NUCLEOTIDE SEQUENCE [LARGE SCALE GENOMIC DNA]</scope>
    <source>
        <strain evidence="2 3">DSM 16371</strain>
    </source>
</reference>
<dbReference type="RefSeq" id="WP_048463624.1">
    <property type="nucleotide sequence ID" value="NZ_LABX01000071.1"/>
</dbReference>
<dbReference type="PATRIC" id="fig|270351.6.peg.6882"/>
<evidence type="ECO:0000313" key="2">
    <source>
        <dbReference type="EMBL" id="KMO36312.1"/>
    </source>
</evidence>
<protein>
    <submittedName>
        <fullName evidence="2">Uncharacterized protein</fullName>
    </submittedName>
</protein>
<gene>
    <name evidence="2" type="ORF">VP06_10020</name>
</gene>
<comment type="caution">
    <text evidence="2">The sequence shown here is derived from an EMBL/GenBank/DDBJ whole genome shotgun (WGS) entry which is preliminary data.</text>
</comment>
<dbReference type="Proteomes" id="UP000035929">
    <property type="component" value="Unassembled WGS sequence"/>
</dbReference>
<dbReference type="EMBL" id="LABX01000071">
    <property type="protein sequence ID" value="KMO36312.1"/>
    <property type="molecule type" value="Genomic_DNA"/>
</dbReference>
<accession>A0A0J6SRV0</accession>
<proteinExistence type="predicted"/>
<feature type="region of interest" description="Disordered" evidence="1">
    <location>
        <begin position="1"/>
        <end position="43"/>
    </location>
</feature>
<organism evidence="2 3">
    <name type="scientific">Methylobacterium aquaticum</name>
    <dbReference type="NCBI Taxonomy" id="270351"/>
    <lineage>
        <taxon>Bacteria</taxon>
        <taxon>Pseudomonadati</taxon>
        <taxon>Pseudomonadota</taxon>
        <taxon>Alphaproteobacteria</taxon>
        <taxon>Hyphomicrobiales</taxon>
        <taxon>Methylobacteriaceae</taxon>
        <taxon>Methylobacterium</taxon>
    </lineage>
</organism>
<name>A0A0J6SRV0_9HYPH</name>
<feature type="compositionally biased region" description="Polar residues" evidence="1">
    <location>
        <begin position="73"/>
        <end position="89"/>
    </location>
</feature>
<evidence type="ECO:0000256" key="1">
    <source>
        <dbReference type="SAM" id="MobiDB-lite"/>
    </source>
</evidence>
<dbReference type="AlphaFoldDB" id="A0A0J6SRV0"/>
<sequence length="100" mass="11160">MEPMKPMEPMRSMKPMEPMKGSEPWWPQELGQPLTSGGQNGMRYAFFPDKQRLLVETDGKLATYDSGDHRISGVSQSNGRAPSFTTQDGDVNVNDLKVVD</sequence>
<feature type="region of interest" description="Disordered" evidence="1">
    <location>
        <begin position="67"/>
        <end position="100"/>
    </location>
</feature>